<dbReference type="EMBL" id="CP074694">
    <property type="protein sequence ID" value="QVL34637.1"/>
    <property type="molecule type" value="Genomic_DNA"/>
</dbReference>
<dbReference type="GO" id="GO:0020037">
    <property type="term" value="F:heme binding"/>
    <property type="evidence" value="ECO:0007669"/>
    <property type="project" value="InterPro"/>
</dbReference>
<dbReference type="InterPro" id="IPR036909">
    <property type="entry name" value="Cyt_c-like_dom_sf"/>
</dbReference>
<feature type="domain" description="Cytochrome c" evidence="6">
    <location>
        <begin position="292"/>
        <end position="391"/>
    </location>
</feature>
<keyword evidence="1 4" id="KW-0349">Heme</keyword>
<evidence type="ECO:0000256" key="2">
    <source>
        <dbReference type="ARBA" id="ARBA00022723"/>
    </source>
</evidence>
<keyword evidence="3 4" id="KW-0408">Iron</keyword>
<dbReference type="GO" id="GO:0009055">
    <property type="term" value="F:electron transfer activity"/>
    <property type="evidence" value="ECO:0007669"/>
    <property type="project" value="InterPro"/>
</dbReference>
<feature type="domain" description="Cytochrome c" evidence="6">
    <location>
        <begin position="134"/>
        <end position="231"/>
    </location>
</feature>
<gene>
    <name evidence="7" type="ORF">KIH39_12230</name>
</gene>
<dbReference type="PROSITE" id="PS51257">
    <property type="entry name" value="PROKAR_LIPOPROTEIN"/>
    <property type="match status" value="1"/>
</dbReference>
<dbReference type="Proteomes" id="UP000676194">
    <property type="component" value="Chromosome"/>
</dbReference>
<evidence type="ECO:0000256" key="3">
    <source>
        <dbReference type="ARBA" id="ARBA00023004"/>
    </source>
</evidence>
<dbReference type="GO" id="GO:0046872">
    <property type="term" value="F:metal ion binding"/>
    <property type="evidence" value="ECO:0007669"/>
    <property type="project" value="UniProtKB-KW"/>
</dbReference>
<sequence>MMRLLTLLLGIVSITSGCGKDSANTPRVPDSYPVRQDYLVVAPPKATATKAYEPGYPPLKSLDLPDSQKDTDQKAFAAELESKNIVKCSSIGLEEKKAFEKGLTALFGTPASPKIEPLTTDVDNAAGDLKLSPNMLAAGGELFRKNCLQCHGLTGNGNGPVGAYLFPMPRDYRQGLFKFLTTEPNPEGTKPSRHDLFNTIWRGLPGSGMTSFSGLRPEEVESLISHVIYLAIRGEVEYQTMKMTIKFGLEAEDIESELKKQTQKIVKIWHDSQKRRIVPAPNPYVTEEQQLAAAAAGAKLFLDGQQGACTTCHVNYGRNALYQYDAWGTMVRPRNLTVATYRVSTAPEAIYARVYGGIQGSGMPSHAHLMPKPGDKDNKIWQLVYFVNAISNPDLRQRLMDEFQVNLD</sequence>
<keyword evidence="8" id="KW-1185">Reference proteome</keyword>
<dbReference type="KEGG" id="tsph:KIH39_12230"/>
<protein>
    <submittedName>
        <fullName evidence="7">Cytochrome c</fullName>
    </submittedName>
</protein>
<dbReference type="SUPFAM" id="SSF46626">
    <property type="entry name" value="Cytochrome c"/>
    <property type="match status" value="2"/>
</dbReference>
<feature type="region of interest" description="Disordered" evidence="5">
    <location>
        <begin position="49"/>
        <end position="70"/>
    </location>
</feature>
<proteinExistence type="predicted"/>
<keyword evidence="2 4" id="KW-0479">Metal-binding</keyword>
<dbReference type="Pfam" id="PF13442">
    <property type="entry name" value="Cytochrome_CBB3"/>
    <property type="match status" value="1"/>
</dbReference>
<name>A0A8E6BB17_9BACT</name>
<evidence type="ECO:0000256" key="5">
    <source>
        <dbReference type="SAM" id="MobiDB-lite"/>
    </source>
</evidence>
<evidence type="ECO:0000256" key="1">
    <source>
        <dbReference type="ARBA" id="ARBA00022617"/>
    </source>
</evidence>
<dbReference type="Gene3D" id="1.10.760.10">
    <property type="entry name" value="Cytochrome c-like domain"/>
    <property type="match status" value="2"/>
</dbReference>
<dbReference type="PROSITE" id="PS51007">
    <property type="entry name" value="CYTC"/>
    <property type="match status" value="2"/>
</dbReference>
<accession>A0A8E6BB17</accession>
<reference evidence="7" key="1">
    <citation type="submission" date="2021-05" db="EMBL/GenBank/DDBJ databases">
        <title>Complete genome sequence of the cellulolytic planctomycete Telmatocola sphagniphila SP2T and characterization of the first cellulase from planctomycetes.</title>
        <authorList>
            <person name="Rakitin A.L."/>
            <person name="Beletsky A.V."/>
            <person name="Naumoff D.G."/>
            <person name="Kulichevskaya I.S."/>
            <person name="Mardanov A.V."/>
            <person name="Ravin N.V."/>
            <person name="Dedysh S.N."/>
        </authorList>
    </citation>
    <scope>NUCLEOTIDE SEQUENCE</scope>
    <source>
        <strain evidence="7">SP2T</strain>
    </source>
</reference>
<organism evidence="7 8">
    <name type="scientific">Telmatocola sphagniphila</name>
    <dbReference type="NCBI Taxonomy" id="1123043"/>
    <lineage>
        <taxon>Bacteria</taxon>
        <taxon>Pseudomonadati</taxon>
        <taxon>Planctomycetota</taxon>
        <taxon>Planctomycetia</taxon>
        <taxon>Gemmatales</taxon>
        <taxon>Gemmataceae</taxon>
    </lineage>
</organism>
<evidence type="ECO:0000313" key="8">
    <source>
        <dbReference type="Proteomes" id="UP000676194"/>
    </source>
</evidence>
<evidence type="ECO:0000256" key="4">
    <source>
        <dbReference type="PROSITE-ProRule" id="PRU00433"/>
    </source>
</evidence>
<dbReference type="InterPro" id="IPR009056">
    <property type="entry name" value="Cyt_c-like_dom"/>
</dbReference>
<evidence type="ECO:0000313" key="7">
    <source>
        <dbReference type="EMBL" id="QVL34637.1"/>
    </source>
</evidence>
<evidence type="ECO:0000259" key="6">
    <source>
        <dbReference type="PROSITE" id="PS51007"/>
    </source>
</evidence>
<dbReference type="RefSeq" id="WP_213499810.1">
    <property type="nucleotide sequence ID" value="NZ_CP074694.1"/>
</dbReference>
<dbReference type="AlphaFoldDB" id="A0A8E6BB17"/>